<sequence>MKTFNIIAALLLVYLSILITLFNFSVNVYFEKQQRFGLRQTTEATVRQHFKDEADAQEFIERMLRKQKVSYEDAFLEGYHQFPNLIQLRITFYQGSHLISLRETMVEDKI</sequence>
<reference evidence="2 3" key="1">
    <citation type="submission" date="2020-08" db="EMBL/GenBank/DDBJ databases">
        <title>Genome sequence of Erysipelothrix inopinata DSM 15511T.</title>
        <authorList>
            <person name="Hyun D.-W."/>
            <person name="Bae J.-W."/>
        </authorList>
    </citation>
    <scope>NUCLEOTIDE SEQUENCE [LARGE SCALE GENOMIC DNA]</scope>
    <source>
        <strain evidence="2 3">DSM 15511</strain>
    </source>
</reference>
<dbReference type="Proteomes" id="UP000515928">
    <property type="component" value="Chromosome"/>
</dbReference>
<gene>
    <name evidence="2" type="ORF">H9L01_01415</name>
</gene>
<dbReference type="AlphaFoldDB" id="A0A7G9RZM6"/>
<accession>A0A7G9RZM6</accession>
<keyword evidence="1" id="KW-0472">Membrane</keyword>
<keyword evidence="3" id="KW-1185">Reference proteome</keyword>
<name>A0A7G9RZM6_9FIRM</name>
<evidence type="ECO:0000256" key="1">
    <source>
        <dbReference type="SAM" id="Phobius"/>
    </source>
</evidence>
<protein>
    <submittedName>
        <fullName evidence="2">Uncharacterized protein</fullName>
    </submittedName>
</protein>
<dbReference type="KEGG" id="eio:H9L01_01415"/>
<dbReference type="EMBL" id="CP060715">
    <property type="protein sequence ID" value="QNN61051.1"/>
    <property type="molecule type" value="Genomic_DNA"/>
</dbReference>
<feature type="transmembrane region" description="Helical" evidence="1">
    <location>
        <begin position="6"/>
        <end position="30"/>
    </location>
</feature>
<evidence type="ECO:0000313" key="2">
    <source>
        <dbReference type="EMBL" id="QNN61051.1"/>
    </source>
</evidence>
<organism evidence="2 3">
    <name type="scientific">Erysipelothrix inopinata</name>
    <dbReference type="NCBI Taxonomy" id="225084"/>
    <lineage>
        <taxon>Bacteria</taxon>
        <taxon>Bacillati</taxon>
        <taxon>Bacillota</taxon>
        <taxon>Erysipelotrichia</taxon>
        <taxon>Erysipelotrichales</taxon>
        <taxon>Erysipelotrichaceae</taxon>
        <taxon>Erysipelothrix</taxon>
    </lineage>
</organism>
<dbReference type="RefSeq" id="WP_187534169.1">
    <property type="nucleotide sequence ID" value="NZ_CBCSHU010000019.1"/>
</dbReference>
<evidence type="ECO:0000313" key="3">
    <source>
        <dbReference type="Proteomes" id="UP000515928"/>
    </source>
</evidence>
<keyword evidence="1" id="KW-1133">Transmembrane helix</keyword>
<proteinExistence type="predicted"/>
<keyword evidence="1" id="KW-0812">Transmembrane</keyword>